<dbReference type="AlphaFoldDB" id="A0AAD1VXJ1"/>
<dbReference type="GO" id="GO:0004630">
    <property type="term" value="F:phospholipase D activity"/>
    <property type="evidence" value="ECO:0007669"/>
    <property type="project" value="UniProtKB-EC"/>
</dbReference>
<keyword evidence="3" id="KW-0378">Hydrolase</keyword>
<dbReference type="PANTHER" id="PTHR18896:SF121">
    <property type="entry name" value="PHOSPHOLIPASE D2"/>
    <property type="match status" value="1"/>
</dbReference>
<dbReference type="Proteomes" id="UP001295444">
    <property type="component" value="Chromosome 03"/>
</dbReference>
<dbReference type="InterPro" id="IPR001736">
    <property type="entry name" value="PLipase_D/transphosphatidylase"/>
</dbReference>
<dbReference type="GO" id="GO:0009395">
    <property type="term" value="P:phospholipid catabolic process"/>
    <property type="evidence" value="ECO:0007669"/>
    <property type="project" value="TreeGrafter"/>
</dbReference>
<reference evidence="7" key="1">
    <citation type="submission" date="2022-03" db="EMBL/GenBank/DDBJ databases">
        <authorList>
            <person name="Alioto T."/>
            <person name="Alioto T."/>
            <person name="Gomez Garrido J."/>
        </authorList>
    </citation>
    <scope>NUCLEOTIDE SEQUENCE</scope>
</reference>
<dbReference type="PANTHER" id="PTHR18896">
    <property type="entry name" value="PHOSPHOLIPASE D"/>
    <property type="match status" value="1"/>
</dbReference>
<dbReference type="GO" id="GO:0060627">
    <property type="term" value="P:regulation of vesicle-mediated transport"/>
    <property type="evidence" value="ECO:0007669"/>
    <property type="project" value="TreeGrafter"/>
</dbReference>
<keyword evidence="2" id="KW-0677">Repeat</keyword>
<evidence type="ECO:0000259" key="6">
    <source>
        <dbReference type="PROSITE" id="PS50035"/>
    </source>
</evidence>
<dbReference type="SMART" id="SM00155">
    <property type="entry name" value="PLDc"/>
    <property type="match status" value="1"/>
</dbReference>
<dbReference type="Gene3D" id="3.30.870.10">
    <property type="entry name" value="Endonuclease Chain A"/>
    <property type="match status" value="1"/>
</dbReference>
<dbReference type="InterPro" id="IPR025202">
    <property type="entry name" value="PLD-like_dom"/>
</dbReference>
<sequence>MGDSWRSYLSVCGLRTHGEMPDGSLVTELIYIHSKLLIVDDRKVIIGSANINDRSMMGKRDSELAVIVEDTEFVSSVMDEKPYQAGKFAHGLRMDCFNTLLAAHSSPALDVSDPLSDCFFTDVWCQTALNNSALYDQVFRCLPTNAVQSHRALREYTVVPSLATTDSELSREMLTRIRGHLVEFPLYFLSSENLLPPLNSKEGVIPTDVWT</sequence>
<evidence type="ECO:0000256" key="1">
    <source>
        <dbReference type="ARBA" id="ARBA00012027"/>
    </source>
</evidence>
<dbReference type="Pfam" id="PF13091">
    <property type="entry name" value="PLDc_2"/>
    <property type="match status" value="1"/>
</dbReference>
<gene>
    <name evidence="7" type="ORF">PECUL_23A041680</name>
</gene>
<dbReference type="PROSITE" id="PS50035">
    <property type="entry name" value="PLD"/>
    <property type="match status" value="1"/>
</dbReference>
<evidence type="ECO:0000313" key="7">
    <source>
        <dbReference type="EMBL" id="CAH2272581.1"/>
    </source>
</evidence>
<feature type="domain" description="PLD phosphodiesterase" evidence="6">
    <location>
        <begin position="28"/>
        <end position="55"/>
    </location>
</feature>
<accession>A0AAD1VXJ1</accession>
<dbReference type="InterPro" id="IPR015679">
    <property type="entry name" value="PLipase_D_fam"/>
</dbReference>
<evidence type="ECO:0000256" key="2">
    <source>
        <dbReference type="ARBA" id="ARBA00022737"/>
    </source>
</evidence>
<keyword evidence="5" id="KW-0443">Lipid metabolism</keyword>
<protein>
    <recommendedName>
        <fullName evidence="1">phospholipase D</fullName>
        <ecNumber evidence="1">3.1.4.4</ecNumber>
    </recommendedName>
</protein>
<dbReference type="SUPFAM" id="SSF56024">
    <property type="entry name" value="Phospholipase D/nuclease"/>
    <property type="match status" value="1"/>
</dbReference>
<evidence type="ECO:0000256" key="4">
    <source>
        <dbReference type="ARBA" id="ARBA00022963"/>
    </source>
</evidence>
<evidence type="ECO:0000256" key="5">
    <source>
        <dbReference type="ARBA" id="ARBA00023098"/>
    </source>
</evidence>
<proteinExistence type="predicted"/>
<keyword evidence="4" id="KW-0442">Lipid degradation</keyword>
<name>A0AAD1VXJ1_PELCU</name>
<organism evidence="7 8">
    <name type="scientific">Pelobates cultripes</name>
    <name type="common">Western spadefoot toad</name>
    <dbReference type="NCBI Taxonomy" id="61616"/>
    <lineage>
        <taxon>Eukaryota</taxon>
        <taxon>Metazoa</taxon>
        <taxon>Chordata</taxon>
        <taxon>Craniata</taxon>
        <taxon>Vertebrata</taxon>
        <taxon>Euteleostomi</taxon>
        <taxon>Amphibia</taxon>
        <taxon>Batrachia</taxon>
        <taxon>Anura</taxon>
        <taxon>Pelobatoidea</taxon>
        <taxon>Pelobatidae</taxon>
        <taxon>Pelobates</taxon>
    </lineage>
</organism>
<dbReference type="EMBL" id="OW240914">
    <property type="protein sequence ID" value="CAH2272581.1"/>
    <property type="molecule type" value="Genomic_DNA"/>
</dbReference>
<evidence type="ECO:0000313" key="8">
    <source>
        <dbReference type="Proteomes" id="UP001295444"/>
    </source>
</evidence>
<keyword evidence="8" id="KW-1185">Reference proteome</keyword>
<evidence type="ECO:0000256" key="3">
    <source>
        <dbReference type="ARBA" id="ARBA00022801"/>
    </source>
</evidence>
<dbReference type="EC" id="3.1.4.4" evidence="1"/>